<gene>
    <name evidence="3" type="ORF">K8V11_08305</name>
</gene>
<keyword evidence="2" id="KW-1133">Transmembrane helix</keyword>
<feature type="compositionally biased region" description="Polar residues" evidence="1">
    <location>
        <begin position="35"/>
        <end position="44"/>
    </location>
</feature>
<organism evidence="3 4">
    <name type="scientific">Dietzia timorensis</name>
    <dbReference type="NCBI Taxonomy" id="499555"/>
    <lineage>
        <taxon>Bacteria</taxon>
        <taxon>Bacillati</taxon>
        <taxon>Actinomycetota</taxon>
        <taxon>Actinomycetes</taxon>
        <taxon>Mycobacteriales</taxon>
        <taxon>Dietziaceae</taxon>
        <taxon>Dietzia</taxon>
    </lineage>
</organism>
<feature type="transmembrane region" description="Helical" evidence="2">
    <location>
        <begin position="276"/>
        <end position="296"/>
    </location>
</feature>
<reference evidence="3" key="1">
    <citation type="journal article" date="2021" name="PeerJ">
        <title>Extensive microbial diversity within the chicken gut microbiome revealed by metagenomics and culture.</title>
        <authorList>
            <person name="Gilroy R."/>
            <person name="Ravi A."/>
            <person name="Getino M."/>
            <person name="Pursley I."/>
            <person name="Horton D.L."/>
            <person name="Alikhan N.F."/>
            <person name="Baker D."/>
            <person name="Gharbi K."/>
            <person name="Hall N."/>
            <person name="Watson M."/>
            <person name="Adriaenssens E.M."/>
            <person name="Foster-Nyarko E."/>
            <person name="Jarju S."/>
            <person name="Secka A."/>
            <person name="Antonio M."/>
            <person name="Oren A."/>
            <person name="Chaudhuri R.R."/>
            <person name="La Ragione R."/>
            <person name="Hildebrand F."/>
            <person name="Pallen M.J."/>
        </authorList>
    </citation>
    <scope>NUCLEOTIDE SEQUENCE</scope>
    <source>
        <strain evidence="3">ChiGjej1B1-18357</strain>
    </source>
</reference>
<dbReference type="EMBL" id="DYXM01000151">
    <property type="protein sequence ID" value="HJE90994.1"/>
    <property type="molecule type" value="Genomic_DNA"/>
</dbReference>
<protein>
    <submittedName>
        <fullName evidence="3">Uncharacterized protein</fullName>
    </submittedName>
</protein>
<accession>A0A921JYA6</accession>
<keyword evidence="2" id="KW-0812">Transmembrane</keyword>
<evidence type="ECO:0000313" key="4">
    <source>
        <dbReference type="Proteomes" id="UP000776650"/>
    </source>
</evidence>
<sequence>MTNYPGAPGAGDPYGGFGPGDPRDQQGGYSYEPPSFSQDPSGSNPYDPYGGAYGAQPNSPYGFGQPGYGQPPYGQPGYGQQPYGGPGYGQPQYGQQYGYNSTQFDILQSPPPNGDAHKVPGLDVGRVISDSWDGFTQNAGGWILWCVVYLVALFASMFAVIFIGIALYASITTIGPEFDPNNEDLPTIFGNGAGASFLLWMGLTYFVTLLIYFVFTHMSFVSSLRIANGERLDVGDFFKFHNFGKYFLTSLLSTVALAAVLLIPIAGYFLVLPLAFFFYFILFAAVDGHSVSRCFSVSWQITTKNAGLCLLCAIVFGVLNFIGGFVIVGYIVTLPMMMVGSAVVYRSATRGYQPIPKPIPFAPRY</sequence>
<feature type="transmembrane region" description="Helical" evidence="2">
    <location>
        <begin position="188"/>
        <end position="215"/>
    </location>
</feature>
<feature type="compositionally biased region" description="Low complexity" evidence="1">
    <location>
        <begin position="60"/>
        <end position="72"/>
    </location>
</feature>
<feature type="transmembrane region" description="Helical" evidence="2">
    <location>
        <begin position="308"/>
        <end position="332"/>
    </location>
</feature>
<reference evidence="3" key="2">
    <citation type="submission" date="2021-09" db="EMBL/GenBank/DDBJ databases">
        <authorList>
            <person name="Gilroy R."/>
        </authorList>
    </citation>
    <scope>NUCLEOTIDE SEQUENCE</scope>
    <source>
        <strain evidence="3">ChiGjej1B1-18357</strain>
    </source>
</reference>
<name>A0A921JYA6_9ACTN</name>
<dbReference type="AlphaFoldDB" id="A0A921JYA6"/>
<proteinExistence type="predicted"/>
<keyword evidence="2" id="KW-0472">Membrane</keyword>
<comment type="caution">
    <text evidence="3">The sequence shown here is derived from an EMBL/GenBank/DDBJ whole genome shotgun (WGS) entry which is preliminary data.</text>
</comment>
<dbReference type="Proteomes" id="UP000776650">
    <property type="component" value="Unassembled WGS sequence"/>
</dbReference>
<feature type="transmembrane region" description="Helical" evidence="2">
    <location>
        <begin position="246"/>
        <end position="270"/>
    </location>
</feature>
<feature type="compositionally biased region" description="Gly residues" evidence="1">
    <location>
        <begin position="8"/>
        <end position="19"/>
    </location>
</feature>
<dbReference type="RefSeq" id="WP_303912630.1">
    <property type="nucleotide sequence ID" value="NZ_DYXM01000151.1"/>
</dbReference>
<feature type="transmembrane region" description="Helical" evidence="2">
    <location>
        <begin position="142"/>
        <end position="168"/>
    </location>
</feature>
<evidence type="ECO:0000256" key="2">
    <source>
        <dbReference type="SAM" id="Phobius"/>
    </source>
</evidence>
<evidence type="ECO:0000256" key="1">
    <source>
        <dbReference type="SAM" id="MobiDB-lite"/>
    </source>
</evidence>
<feature type="region of interest" description="Disordered" evidence="1">
    <location>
        <begin position="1"/>
        <end position="87"/>
    </location>
</feature>
<evidence type="ECO:0000313" key="3">
    <source>
        <dbReference type="EMBL" id="HJE90994.1"/>
    </source>
</evidence>